<gene>
    <name evidence="2" type="ORF">T440DRAFT_415733</name>
</gene>
<evidence type="ECO:0008006" key="4">
    <source>
        <dbReference type="Google" id="ProtNLM"/>
    </source>
</evidence>
<feature type="compositionally biased region" description="Polar residues" evidence="1">
    <location>
        <begin position="356"/>
        <end position="369"/>
    </location>
</feature>
<feature type="compositionally biased region" description="Low complexity" evidence="1">
    <location>
        <begin position="316"/>
        <end position="327"/>
    </location>
</feature>
<reference evidence="2" key="1">
    <citation type="submission" date="2020-01" db="EMBL/GenBank/DDBJ databases">
        <authorList>
            <consortium name="DOE Joint Genome Institute"/>
            <person name="Haridas S."/>
            <person name="Albert R."/>
            <person name="Binder M."/>
            <person name="Bloem J."/>
            <person name="Labutti K."/>
            <person name="Salamov A."/>
            <person name="Andreopoulos B."/>
            <person name="Baker S.E."/>
            <person name="Barry K."/>
            <person name="Bills G."/>
            <person name="Bluhm B.H."/>
            <person name="Cannon C."/>
            <person name="Castanera R."/>
            <person name="Culley D.E."/>
            <person name="Daum C."/>
            <person name="Ezra D."/>
            <person name="Gonzalez J.B."/>
            <person name="Henrissat B."/>
            <person name="Kuo A."/>
            <person name="Liang C."/>
            <person name="Lipzen A."/>
            <person name="Lutzoni F."/>
            <person name="Magnuson J."/>
            <person name="Mondo S."/>
            <person name="Nolan M."/>
            <person name="Ohm R."/>
            <person name="Pangilinan J."/>
            <person name="Park H.-J."/>
            <person name="Ramirez L."/>
            <person name="Alfaro M."/>
            <person name="Sun H."/>
            <person name="Tritt A."/>
            <person name="Yoshinaga Y."/>
            <person name="Zwiers L.-H."/>
            <person name="Turgeon B.G."/>
            <person name="Goodwin S.B."/>
            <person name="Spatafora J.W."/>
            <person name="Crous P.W."/>
            <person name="Grigoriev I.V."/>
        </authorList>
    </citation>
    <scope>NUCLEOTIDE SEQUENCE</scope>
    <source>
        <strain evidence="2">IPT5</strain>
    </source>
</reference>
<feature type="region of interest" description="Disordered" evidence="1">
    <location>
        <begin position="641"/>
        <end position="660"/>
    </location>
</feature>
<feature type="region of interest" description="Disordered" evidence="1">
    <location>
        <begin position="274"/>
        <end position="394"/>
    </location>
</feature>
<name>A0A6A7BG35_9PLEO</name>
<dbReference type="OrthoDB" id="4172108at2759"/>
<sequence length="743" mass="83195">MSFGFSPSDVIKLLEVSTRVYLAFKDANENSEAQVTGLVREFTTFHACLTELGDLMKAYGKPLPFPCSEFKATLERCEKTLEPYAEHLVDKKMGFKKMVYTVRYMGMEKEIDGLRKQITGHYQALHMCISFLQLRLHLESAKQTQRLLDVTPFRSMSLGGRSYTTNALGNSLQTPPLALEAPEEHPLYSEWRIFDRWLQREDERIAQEAGLIRPLSLGDTPAAAPSGDAETAGILYHLRRQVDDAILIEENRAKRTTAEKRTHLAPSDAMKQEIRGMPPAPQRTYTIDTDFSGNFTGFQQGHMSRSSSTIRPTAHSPSPSASPSGSPRIDPGYFGSIDWAHSPTESSNSHELDRSPSVSTNRSSMTQAPGSRHSVAAVGPSTANTTPMTGTTHTVRSRLSIASLATIALGPGALEWNSLCRKVQVERKLAGHVNAESKECDVHWRYREDTGISLRALYRSSKDGKARPWTMQQFPATGPSIPQTTTHHDGVVSIDFPRGSHGKLEKHCTDITYLFTGFESAEKFQTLLYTNNGADAAELKYDRQIHSISSNKNATECRARNLRLWRRSETHLEDNGPVTFEVLVLLFYTSALEDKGHWVEEPHYAFEWLTDATYKKDTEKLTLTFSKDPSKWTADKLFQRRKSSNTTASTQAPKSPSLFTRKRTDSMEIPEIIRSGTGASTASSVGSIKSEKSIWGRGSEASRAGNLNRFGYSHLDIRFQSKKDRKAFLEVWKEYVKPLSTTE</sequence>
<protein>
    <recommendedName>
        <fullName evidence="4">Fungal N-terminal domain-containing protein</fullName>
    </recommendedName>
</protein>
<proteinExistence type="predicted"/>
<feature type="compositionally biased region" description="Polar residues" evidence="1">
    <location>
        <begin position="644"/>
        <end position="658"/>
    </location>
</feature>
<evidence type="ECO:0000313" key="2">
    <source>
        <dbReference type="EMBL" id="KAF2854486.1"/>
    </source>
</evidence>
<dbReference type="EMBL" id="MU006292">
    <property type="protein sequence ID" value="KAF2854486.1"/>
    <property type="molecule type" value="Genomic_DNA"/>
</dbReference>
<evidence type="ECO:0000256" key="1">
    <source>
        <dbReference type="SAM" id="MobiDB-lite"/>
    </source>
</evidence>
<dbReference type="AlphaFoldDB" id="A0A6A7BG35"/>
<keyword evidence="3" id="KW-1185">Reference proteome</keyword>
<feature type="compositionally biased region" description="Polar residues" evidence="1">
    <location>
        <begin position="381"/>
        <end position="394"/>
    </location>
</feature>
<accession>A0A6A7BG35</accession>
<organism evidence="2 3">
    <name type="scientific">Plenodomus tracheiphilus IPT5</name>
    <dbReference type="NCBI Taxonomy" id="1408161"/>
    <lineage>
        <taxon>Eukaryota</taxon>
        <taxon>Fungi</taxon>
        <taxon>Dikarya</taxon>
        <taxon>Ascomycota</taxon>
        <taxon>Pezizomycotina</taxon>
        <taxon>Dothideomycetes</taxon>
        <taxon>Pleosporomycetidae</taxon>
        <taxon>Pleosporales</taxon>
        <taxon>Pleosporineae</taxon>
        <taxon>Leptosphaeriaceae</taxon>
        <taxon>Plenodomus</taxon>
    </lineage>
</organism>
<feature type="compositionally biased region" description="Polar residues" evidence="1">
    <location>
        <begin position="283"/>
        <end position="311"/>
    </location>
</feature>
<dbReference type="Proteomes" id="UP000799423">
    <property type="component" value="Unassembled WGS sequence"/>
</dbReference>
<evidence type="ECO:0000313" key="3">
    <source>
        <dbReference type="Proteomes" id="UP000799423"/>
    </source>
</evidence>